<dbReference type="GO" id="GO:0000160">
    <property type="term" value="P:phosphorelay signal transduction system"/>
    <property type="evidence" value="ECO:0007669"/>
    <property type="project" value="InterPro"/>
</dbReference>
<feature type="domain" description="Response regulatory" evidence="5">
    <location>
        <begin position="8"/>
        <end position="124"/>
    </location>
</feature>
<sequence length="216" mass="24742">MKQSYNYSFLIADRHCVVRHGLSLIIKESFINATVYQTKSFSDIIKTLTETKVDLLIIDVNFPEGSSLNILKEIKLIQPNIKILIFSICDEDSYAIRYLKAGASGFLSKESCEEEIKHAIDAILFSGKFITPSLKNKILESCISKKPVNPLDLLSNRELEITRLLVNGYGNLEMMKILKIKSNTISTYKFRIFEKLEINNLAKLIKLYFQYSDVEN</sequence>
<evidence type="ECO:0000256" key="1">
    <source>
        <dbReference type="ARBA" id="ARBA00022553"/>
    </source>
</evidence>
<keyword evidence="9" id="KW-1185">Reference proteome</keyword>
<evidence type="ECO:0000313" key="9">
    <source>
        <dbReference type="Proteomes" id="UP000198424"/>
    </source>
</evidence>
<dbReference type="SUPFAM" id="SSF46894">
    <property type="entry name" value="C-terminal effector domain of the bipartite response regulators"/>
    <property type="match status" value="1"/>
</dbReference>
<dbReference type="SUPFAM" id="SSF52172">
    <property type="entry name" value="CheY-like"/>
    <property type="match status" value="1"/>
</dbReference>
<dbReference type="InterPro" id="IPR058245">
    <property type="entry name" value="NreC/VraR/RcsB-like_REC"/>
</dbReference>
<dbReference type="GO" id="GO:0003677">
    <property type="term" value="F:DNA binding"/>
    <property type="evidence" value="ECO:0007669"/>
    <property type="project" value="UniProtKB-KW"/>
</dbReference>
<dbReference type="PANTHER" id="PTHR45566:SF2">
    <property type="entry name" value="NARL SUBFAMILY"/>
    <property type="match status" value="1"/>
</dbReference>
<dbReference type="eggNOG" id="COG2197">
    <property type="taxonomic scope" value="Bacteria"/>
</dbReference>
<accession>A0A085ZB21</accession>
<gene>
    <name evidence="7" type="ORF">B0A62_14685</name>
    <name evidence="6" type="ORF">IW20_25695</name>
</gene>
<dbReference type="InterPro" id="IPR001789">
    <property type="entry name" value="Sig_transdc_resp-reg_receiver"/>
</dbReference>
<dbReference type="STRING" id="991.IW20_25695"/>
<dbReference type="CDD" id="cd06170">
    <property type="entry name" value="LuxR_C_like"/>
    <property type="match status" value="1"/>
</dbReference>
<keyword evidence="1 3" id="KW-0597">Phosphoprotein</keyword>
<dbReference type="EMBL" id="JPRM01000067">
    <property type="protein sequence ID" value="KFF01635.1"/>
    <property type="molecule type" value="Genomic_DNA"/>
</dbReference>
<dbReference type="SMART" id="SM00448">
    <property type="entry name" value="REC"/>
    <property type="match status" value="1"/>
</dbReference>
<name>A0A085ZB21_FLAHY</name>
<evidence type="ECO:0000256" key="2">
    <source>
        <dbReference type="ARBA" id="ARBA00023125"/>
    </source>
</evidence>
<protein>
    <submittedName>
        <fullName evidence="7">DNA-binding response regulator</fullName>
    </submittedName>
</protein>
<keyword evidence="2 7" id="KW-0238">DNA-binding</keyword>
<feature type="domain" description="HTH luxR-type" evidence="4">
    <location>
        <begin position="147"/>
        <end position="212"/>
    </location>
</feature>
<dbReference type="PROSITE" id="PS50043">
    <property type="entry name" value="HTH_LUXR_2"/>
    <property type="match status" value="1"/>
</dbReference>
<evidence type="ECO:0000259" key="4">
    <source>
        <dbReference type="PROSITE" id="PS50043"/>
    </source>
</evidence>
<evidence type="ECO:0000259" key="5">
    <source>
        <dbReference type="PROSITE" id="PS50110"/>
    </source>
</evidence>
<dbReference type="EMBL" id="MUGY01000019">
    <property type="protein sequence ID" value="OXA92647.1"/>
    <property type="molecule type" value="Genomic_DNA"/>
</dbReference>
<dbReference type="PROSITE" id="PS50110">
    <property type="entry name" value="RESPONSE_REGULATORY"/>
    <property type="match status" value="1"/>
</dbReference>
<dbReference type="InterPro" id="IPR000792">
    <property type="entry name" value="Tscrpt_reg_LuxR_C"/>
</dbReference>
<dbReference type="CDD" id="cd17535">
    <property type="entry name" value="REC_NarL-like"/>
    <property type="match status" value="1"/>
</dbReference>
<dbReference type="GO" id="GO:0006355">
    <property type="term" value="P:regulation of DNA-templated transcription"/>
    <property type="evidence" value="ECO:0007669"/>
    <property type="project" value="InterPro"/>
</dbReference>
<dbReference type="Gene3D" id="3.40.50.2300">
    <property type="match status" value="1"/>
</dbReference>
<dbReference type="InterPro" id="IPR051015">
    <property type="entry name" value="EvgA-like"/>
</dbReference>
<dbReference type="InterPro" id="IPR016032">
    <property type="entry name" value="Sig_transdc_resp-reg_C-effctor"/>
</dbReference>
<dbReference type="RefSeq" id="WP_035628997.1">
    <property type="nucleotide sequence ID" value="NZ_JBEWQG010000013.1"/>
</dbReference>
<dbReference type="Proteomes" id="UP000198424">
    <property type="component" value="Unassembled WGS sequence"/>
</dbReference>
<reference evidence="7 9" key="2">
    <citation type="submission" date="2016-11" db="EMBL/GenBank/DDBJ databases">
        <title>Whole genomes of Flavobacteriaceae.</title>
        <authorList>
            <person name="Stine C."/>
            <person name="Li C."/>
            <person name="Tadesse D."/>
        </authorList>
    </citation>
    <scope>NUCLEOTIDE SEQUENCE [LARGE SCALE GENOMIC DNA]</scope>
    <source>
        <strain evidence="7 9">ATCC 29551</strain>
    </source>
</reference>
<evidence type="ECO:0000256" key="3">
    <source>
        <dbReference type="PROSITE-ProRule" id="PRU00169"/>
    </source>
</evidence>
<reference evidence="6 8" key="1">
    <citation type="submission" date="2014-07" db="EMBL/GenBank/DDBJ databases">
        <title>Genome of Flavobacterium hydatis DSM 2063.</title>
        <authorList>
            <person name="Pipes S.E."/>
            <person name="Stropko S.J."/>
            <person name="Newman J.D."/>
        </authorList>
    </citation>
    <scope>NUCLEOTIDE SEQUENCE [LARGE SCALE GENOMIC DNA]</scope>
    <source>
        <strain evidence="6 8">DSM 2063</strain>
    </source>
</reference>
<feature type="modified residue" description="4-aspartylphosphate" evidence="3">
    <location>
        <position position="59"/>
    </location>
</feature>
<dbReference type="Pfam" id="PF00072">
    <property type="entry name" value="Response_reg"/>
    <property type="match status" value="1"/>
</dbReference>
<dbReference type="PANTHER" id="PTHR45566">
    <property type="entry name" value="HTH-TYPE TRANSCRIPTIONAL REGULATOR YHJB-RELATED"/>
    <property type="match status" value="1"/>
</dbReference>
<evidence type="ECO:0000313" key="7">
    <source>
        <dbReference type="EMBL" id="OXA92647.1"/>
    </source>
</evidence>
<dbReference type="OrthoDB" id="2168082at2"/>
<dbReference type="Proteomes" id="UP000028712">
    <property type="component" value="Unassembled WGS sequence"/>
</dbReference>
<dbReference type="Pfam" id="PF00196">
    <property type="entry name" value="GerE"/>
    <property type="match status" value="1"/>
</dbReference>
<dbReference type="SMART" id="SM00421">
    <property type="entry name" value="HTH_LUXR"/>
    <property type="match status" value="1"/>
</dbReference>
<dbReference type="AlphaFoldDB" id="A0A085ZB21"/>
<organism evidence="6 8">
    <name type="scientific">Flavobacterium hydatis</name>
    <name type="common">Cytophaga aquatilis</name>
    <dbReference type="NCBI Taxonomy" id="991"/>
    <lineage>
        <taxon>Bacteria</taxon>
        <taxon>Pseudomonadati</taxon>
        <taxon>Bacteroidota</taxon>
        <taxon>Flavobacteriia</taxon>
        <taxon>Flavobacteriales</taxon>
        <taxon>Flavobacteriaceae</taxon>
        <taxon>Flavobacterium</taxon>
    </lineage>
</organism>
<evidence type="ECO:0000313" key="6">
    <source>
        <dbReference type="EMBL" id="KFF01635.1"/>
    </source>
</evidence>
<evidence type="ECO:0000313" key="8">
    <source>
        <dbReference type="Proteomes" id="UP000028712"/>
    </source>
</evidence>
<comment type="caution">
    <text evidence="6">The sequence shown here is derived from an EMBL/GenBank/DDBJ whole genome shotgun (WGS) entry which is preliminary data.</text>
</comment>
<proteinExistence type="predicted"/>
<dbReference type="PRINTS" id="PR00038">
    <property type="entry name" value="HTHLUXR"/>
</dbReference>
<dbReference type="InterPro" id="IPR011006">
    <property type="entry name" value="CheY-like_superfamily"/>
</dbReference>